<dbReference type="Proteomes" id="UP000005561">
    <property type="component" value="Unassembled WGS sequence"/>
</dbReference>
<organism evidence="1 2">
    <name type="scientific">Marvinbryantia formatexigens DSM 14469</name>
    <dbReference type="NCBI Taxonomy" id="478749"/>
    <lineage>
        <taxon>Bacteria</taxon>
        <taxon>Bacillati</taxon>
        <taxon>Bacillota</taxon>
        <taxon>Clostridia</taxon>
        <taxon>Lachnospirales</taxon>
        <taxon>Lachnospiraceae</taxon>
        <taxon>Marvinbryantia</taxon>
    </lineage>
</organism>
<reference evidence="1" key="1">
    <citation type="submission" date="2009-07" db="EMBL/GenBank/DDBJ databases">
        <authorList>
            <person name="Weinstock G."/>
            <person name="Sodergren E."/>
            <person name="Clifton S."/>
            <person name="Fulton L."/>
            <person name="Fulton B."/>
            <person name="Courtney L."/>
            <person name="Fronick C."/>
            <person name="Harrison M."/>
            <person name="Strong C."/>
            <person name="Farmer C."/>
            <person name="Delahaunty K."/>
            <person name="Markovic C."/>
            <person name="Hall O."/>
            <person name="Minx P."/>
            <person name="Tomlinson C."/>
            <person name="Mitreva M."/>
            <person name="Nelson J."/>
            <person name="Hou S."/>
            <person name="Wollam A."/>
            <person name="Pepin K.H."/>
            <person name="Johnson M."/>
            <person name="Bhonagiri V."/>
            <person name="Nash W.E."/>
            <person name="Warren W."/>
            <person name="Chinwalla A."/>
            <person name="Mardis E.R."/>
            <person name="Wilson R.K."/>
        </authorList>
    </citation>
    <scope>NUCLEOTIDE SEQUENCE [LARGE SCALE GENOMIC DNA]</scope>
    <source>
        <strain evidence="1">DSM 14469</strain>
    </source>
</reference>
<name>C6LM56_9FIRM</name>
<gene>
    <name evidence="1" type="ORF">BRYFOR_09755</name>
</gene>
<evidence type="ECO:0000313" key="1">
    <source>
        <dbReference type="EMBL" id="EET58314.1"/>
    </source>
</evidence>
<proteinExistence type="predicted"/>
<dbReference type="AlphaFoldDB" id="C6LM56"/>
<dbReference type="EMBL" id="ACCL02000037">
    <property type="protein sequence ID" value="EET58314.1"/>
    <property type="molecule type" value="Genomic_DNA"/>
</dbReference>
<evidence type="ECO:0000313" key="2">
    <source>
        <dbReference type="Proteomes" id="UP000005561"/>
    </source>
</evidence>
<sequence>MHIFIKCALSEGMGTGIPIKIVGMQKSPNGVSVIRGESCSSRCRSFSAKKPIEYINGKK</sequence>
<protein>
    <submittedName>
        <fullName evidence="1">Uncharacterized protein</fullName>
    </submittedName>
</protein>
<keyword evidence="2" id="KW-1185">Reference proteome</keyword>
<comment type="caution">
    <text evidence="1">The sequence shown here is derived from an EMBL/GenBank/DDBJ whole genome shotgun (WGS) entry which is preliminary data.</text>
</comment>
<accession>C6LM56</accession>